<comment type="caution">
    <text evidence="1">The sequence shown here is derived from an EMBL/GenBank/DDBJ whole genome shotgun (WGS) entry which is preliminary data.</text>
</comment>
<evidence type="ECO:0000313" key="1">
    <source>
        <dbReference type="EMBL" id="CAG8752766.1"/>
    </source>
</evidence>
<sequence length="144" mass="17751">GQLRCLINFRLRKAFETKFRERNGTTHYKHRIIETKIEQEQRKERDKLAHYKRRATENDQQREYRQERERVAQRKCRATMNNVEREKFREQNKLAQHKYHHQKPIQHLSERNQINDNYNIEPFYLGPCVICNYCEAKKFVGESN</sequence>
<feature type="non-terminal residue" evidence="1">
    <location>
        <position position="1"/>
    </location>
</feature>
<protein>
    <submittedName>
        <fullName evidence="1">16729_t:CDS:1</fullName>
    </submittedName>
</protein>
<dbReference type="Proteomes" id="UP000789366">
    <property type="component" value="Unassembled WGS sequence"/>
</dbReference>
<gene>
    <name evidence="1" type="ORF">SPELUC_LOCUS14601</name>
</gene>
<reference evidence="1" key="1">
    <citation type="submission" date="2021-06" db="EMBL/GenBank/DDBJ databases">
        <authorList>
            <person name="Kallberg Y."/>
            <person name="Tangrot J."/>
            <person name="Rosling A."/>
        </authorList>
    </citation>
    <scope>NUCLEOTIDE SEQUENCE</scope>
    <source>
        <strain evidence="1">28 12/20/2015</strain>
    </source>
</reference>
<name>A0ACA9QIC1_9GLOM</name>
<keyword evidence="2" id="KW-1185">Reference proteome</keyword>
<organism evidence="1 2">
    <name type="scientific">Cetraspora pellucida</name>
    <dbReference type="NCBI Taxonomy" id="1433469"/>
    <lineage>
        <taxon>Eukaryota</taxon>
        <taxon>Fungi</taxon>
        <taxon>Fungi incertae sedis</taxon>
        <taxon>Mucoromycota</taxon>
        <taxon>Glomeromycotina</taxon>
        <taxon>Glomeromycetes</taxon>
        <taxon>Diversisporales</taxon>
        <taxon>Gigasporaceae</taxon>
        <taxon>Cetraspora</taxon>
    </lineage>
</organism>
<proteinExistence type="predicted"/>
<dbReference type="EMBL" id="CAJVPW010043759">
    <property type="protein sequence ID" value="CAG8752766.1"/>
    <property type="molecule type" value="Genomic_DNA"/>
</dbReference>
<accession>A0ACA9QIC1</accession>
<feature type="non-terminal residue" evidence="1">
    <location>
        <position position="144"/>
    </location>
</feature>
<evidence type="ECO:0000313" key="2">
    <source>
        <dbReference type="Proteomes" id="UP000789366"/>
    </source>
</evidence>